<dbReference type="HOGENOM" id="CLU_1047075_0_0_1"/>
<dbReference type="GO" id="GO:0030246">
    <property type="term" value="F:carbohydrate binding"/>
    <property type="evidence" value="ECO:0007669"/>
    <property type="project" value="InterPro"/>
</dbReference>
<dbReference type="EMBL" id="KI208738">
    <property type="protein sequence ID" value="ERL95918.1"/>
    <property type="molecule type" value="Genomic_DNA"/>
</dbReference>
<keyword evidence="7" id="KW-1185">Reference proteome</keyword>
<feature type="domain" description="CBM39" evidence="2">
    <location>
        <begin position="24"/>
        <end position="124"/>
    </location>
</feature>
<dbReference type="EMBL" id="KB740969">
    <property type="protein sequence ID" value="ENN76697.1"/>
    <property type="molecule type" value="Genomic_DNA"/>
</dbReference>
<reference evidence="7 8" key="1">
    <citation type="journal article" date="2013" name="Genome Biol.">
        <title>Draft genome of the mountain pine beetle, Dendroctonus ponderosae Hopkins, a major forest pest.</title>
        <authorList>
            <person name="Keeling C.I."/>
            <person name="Yuen M.M."/>
            <person name="Liao N.Y."/>
            <person name="Docking T.R."/>
            <person name="Chan S.K."/>
            <person name="Taylor G.A."/>
            <person name="Palmquist D.L."/>
            <person name="Jackman S.D."/>
            <person name="Nguyen A."/>
            <person name="Li M."/>
            <person name="Henderson H."/>
            <person name="Janes J.K."/>
            <person name="Zhao Y."/>
            <person name="Pandoh P."/>
            <person name="Moore R."/>
            <person name="Sperling F.A."/>
            <person name="Huber D.P."/>
            <person name="Birol I."/>
            <person name="Jones S.J."/>
            <person name="Bohlmann J."/>
        </authorList>
    </citation>
    <scope>NUCLEOTIDE SEQUENCE</scope>
</reference>
<dbReference type="InterPro" id="IPR031756">
    <property type="entry name" value="BGBP_N"/>
</dbReference>
<feature type="non-terminal residue" evidence="3">
    <location>
        <position position="1"/>
    </location>
</feature>
<keyword evidence="1" id="KW-0732">Signal</keyword>
<proteinExistence type="predicted"/>
<evidence type="ECO:0000313" key="4">
    <source>
        <dbReference type="EMBL" id="ERL95913.1"/>
    </source>
</evidence>
<dbReference type="Gene3D" id="2.60.40.2140">
    <property type="entry name" value="Beta-1,3-glucan-recognition protein, N-terminal domain"/>
    <property type="match status" value="1"/>
</dbReference>
<gene>
    <name evidence="6" type="primary">109538053</name>
    <name evidence="4" type="ORF">D910_00595</name>
    <name evidence="5" type="ORF">D910_00599</name>
    <name evidence="3" type="ORF">YQE_06762</name>
</gene>
<reference evidence="6" key="2">
    <citation type="submission" date="2024-08" db="UniProtKB">
        <authorList>
            <consortium name="EnsemblMetazoa"/>
        </authorList>
    </citation>
    <scope>IDENTIFICATION</scope>
</reference>
<dbReference type="Pfam" id="PF15886">
    <property type="entry name" value="CBM39"/>
    <property type="match status" value="1"/>
</dbReference>
<accession>N6UDG0</accession>
<evidence type="ECO:0000313" key="5">
    <source>
        <dbReference type="EMBL" id="ERL95918.1"/>
    </source>
</evidence>
<evidence type="ECO:0000256" key="1">
    <source>
        <dbReference type="SAM" id="SignalP"/>
    </source>
</evidence>
<dbReference type="OrthoDB" id="4781at2759"/>
<dbReference type="PROSITE" id="PS51969">
    <property type="entry name" value="CBM39"/>
    <property type="match status" value="1"/>
</dbReference>
<dbReference type="STRING" id="77166.N6UDG0"/>
<name>N6UDG0_DENPD</name>
<evidence type="ECO:0000313" key="8">
    <source>
        <dbReference type="Proteomes" id="UP000030742"/>
    </source>
</evidence>
<dbReference type="EMBL" id="KI208737">
    <property type="protein sequence ID" value="ERL95913.1"/>
    <property type="molecule type" value="Genomic_DNA"/>
</dbReference>
<dbReference type="EnsemblMetazoa" id="XM_019905093.1">
    <property type="protein sequence ID" value="XP_019760652.1"/>
    <property type="gene ID" value="LOC109538053"/>
</dbReference>
<organism evidence="3">
    <name type="scientific">Dendroctonus ponderosae</name>
    <name type="common">Mountain pine beetle</name>
    <dbReference type="NCBI Taxonomy" id="77166"/>
    <lineage>
        <taxon>Eukaryota</taxon>
        <taxon>Metazoa</taxon>
        <taxon>Ecdysozoa</taxon>
        <taxon>Arthropoda</taxon>
        <taxon>Hexapoda</taxon>
        <taxon>Insecta</taxon>
        <taxon>Pterygota</taxon>
        <taxon>Neoptera</taxon>
        <taxon>Endopterygota</taxon>
        <taxon>Coleoptera</taxon>
        <taxon>Polyphaga</taxon>
        <taxon>Cucujiformia</taxon>
        <taxon>Curculionidae</taxon>
        <taxon>Scolytinae</taxon>
        <taxon>Dendroctonus</taxon>
    </lineage>
</organism>
<dbReference type="KEGG" id="dpa:109538053"/>
<evidence type="ECO:0000313" key="7">
    <source>
        <dbReference type="Proteomes" id="UP000019118"/>
    </source>
</evidence>
<evidence type="ECO:0000313" key="3">
    <source>
        <dbReference type="EMBL" id="ENN76697.1"/>
    </source>
</evidence>
<evidence type="ECO:0000313" key="6">
    <source>
        <dbReference type="EnsemblMetazoa" id="XP_019760652.1"/>
    </source>
</evidence>
<evidence type="ECO:0000259" key="2">
    <source>
        <dbReference type="PROSITE" id="PS51969"/>
    </source>
</evidence>
<dbReference type="Proteomes" id="UP000030742">
    <property type="component" value="Unassembled WGS sequence"/>
</dbReference>
<sequence>MLVKILSVILAITFINNVASEIGYAVPEPKIDIFDTKGFRVSIPDGFGLELFAFHGKINEPMNGLEAGQFSKDILMKCGDLWVFEDNTEKLVVGNTLYYWLFVIRNRLGHRYDNGKFVVRDITSYSPLSCQSTATEPPKDSWIFNDTYLNNLEHNPLFDVRSLEGLTGSVGLKKSEKRDVEISVCCDLFLNLSHRLVGVGIENQKLMEENRILTELVERDEYSAKNLRLFGNYPETYYPTPKDFAQNLLREKLQLYNVRVVTAKTIPGDGISFTVETLRDKINVILAAKSGLMGSNFELLW</sequence>
<dbReference type="Proteomes" id="UP000019118">
    <property type="component" value="Unassembled WGS sequence"/>
</dbReference>
<protein>
    <recommendedName>
        <fullName evidence="2">CBM39 domain-containing protein</fullName>
    </recommendedName>
</protein>
<feature type="signal peptide" evidence="1">
    <location>
        <begin position="1"/>
        <end position="20"/>
    </location>
</feature>
<dbReference type="InterPro" id="IPR043030">
    <property type="entry name" value="BGBP_N_sf"/>
</dbReference>
<dbReference type="OMA" id="VEISVCC"/>
<feature type="chain" id="PRO_5010972029" description="CBM39 domain-containing protein" evidence="1">
    <location>
        <begin position="21"/>
        <end position="301"/>
    </location>
</feature>
<dbReference type="AlphaFoldDB" id="N6UDG0"/>